<reference evidence="17" key="2">
    <citation type="submission" date="2020-11" db="EMBL/GenBank/DDBJ databases">
        <authorList>
            <person name="McCartney M.A."/>
            <person name="Auch B."/>
            <person name="Kono T."/>
            <person name="Mallez S."/>
            <person name="Becker A."/>
            <person name="Gohl D.M."/>
            <person name="Silverstein K.A.T."/>
            <person name="Koren S."/>
            <person name="Bechman K.B."/>
            <person name="Herman A."/>
            <person name="Abrahante J.E."/>
            <person name="Garbe J."/>
        </authorList>
    </citation>
    <scope>NUCLEOTIDE SEQUENCE</scope>
    <source>
        <strain evidence="17">Duluth1</strain>
        <tissue evidence="17">Whole animal</tissue>
    </source>
</reference>
<dbReference type="Gene3D" id="2.60.40.1510">
    <property type="entry name" value="ntegrin, alpha v. Chain A, domain 3"/>
    <property type="match status" value="1"/>
</dbReference>
<dbReference type="Pfam" id="PF08441">
    <property type="entry name" value="Integrin_A_Ig_1"/>
    <property type="match status" value="1"/>
</dbReference>
<dbReference type="GO" id="GO:0005178">
    <property type="term" value="F:integrin binding"/>
    <property type="evidence" value="ECO:0007669"/>
    <property type="project" value="TreeGrafter"/>
</dbReference>
<sequence length="870" mass="96754">NGDAVVMGAPGLNDWQGGFVTEDNFRNNYTIQPFQDDRRNWLLGYTVATAKLTQNNVNYVIAGSPRANLNGSVFIFMDKTDRLLAPPLIGEQFGSYFGSVICAADVNADGLDDVIVGAPHFWTNKTEEGRVYVYINRGSLRFERQTDVLNGSTSEMGRFGSAISDIGDINKDSFTDIAIGAPYENDGEGAVYIYNGYTAGLWSRYSQRIGGASIRPGIKAFGAALSKISINNGELFAVGAYESDTVVVLRSNPVVALETMMQVRPDLITARESEVSLKVCFKYTGDAATLPTSLAIKYRLEVDTSTPRGSVRALVIPNSVPDISRAFVIQRDEFVCDDEIRVYAPYKDIWRDVVVEARYSLDESTCTGTSCPVLETFNGKNPGAITPNGLLKKTIKYDKQCGPDNVCDTRLSLQVRPVSNSDHIVMGKDTHLGVEVSLGNENENAYNVIIDVTVYGNSSKKMRTYGLRGDPLVDCDQLVYETPDVNLTLPTHRCYVRKPYPLEQDQSIAFLIQFPLDDVTLREFRATFAVRTEEHTTAQATATLRLAVKSEYGLRIDGTSNPEQVTLGVQQETDTWTEVEHRYSVKNLGPSPLEHAEFLAYVPTIIHRNDPLITNISVWLWSYKFDPPKKERCSETVIDAKVPASDSAGGYAISVDCSSFPCKRFSCFVTSFTRDESLLVSVNMSVSKQILTRLQARDTVRLASRVSIPEVNFGKSLDKEVETMFHKSTNSMERKKIAIPIWLIIVSVVSAFLVLLVIVAILIKVGFFKRHKKEEIRRLKSTRRTSSPFKDTVRNTASNHEANGASDNTRILSSIEDTNNSNEHEHAHDNPVASAHVIDDVNGDYKYPEKRDNFLNELQRATNKKGDYMG</sequence>
<evidence type="ECO:0000256" key="8">
    <source>
        <dbReference type="ARBA" id="ARBA00023037"/>
    </source>
</evidence>
<feature type="non-terminal residue" evidence="17">
    <location>
        <position position="1"/>
    </location>
</feature>
<proteinExistence type="inferred from homology"/>
<dbReference type="Gene3D" id="2.60.40.1460">
    <property type="entry name" value="Integrin domains. Chain A, domain 2"/>
    <property type="match status" value="1"/>
</dbReference>
<keyword evidence="8 13" id="KW-0401">Integrin</keyword>
<evidence type="ECO:0000313" key="18">
    <source>
        <dbReference type="Proteomes" id="UP000828390"/>
    </source>
</evidence>
<dbReference type="Gene3D" id="2.60.40.1530">
    <property type="entry name" value="ntegrin, alpha v. Chain A, domain 4"/>
    <property type="match status" value="1"/>
</dbReference>
<comment type="subcellular location">
    <subcellularLocation>
        <location evidence="1 13">Membrane</location>
        <topology evidence="1 13">Single-pass type I membrane protein</topology>
    </subcellularLocation>
</comment>
<evidence type="ECO:0000256" key="9">
    <source>
        <dbReference type="ARBA" id="ARBA00023136"/>
    </source>
</evidence>
<organism evidence="17 18">
    <name type="scientific">Dreissena polymorpha</name>
    <name type="common">Zebra mussel</name>
    <name type="synonym">Mytilus polymorpha</name>
    <dbReference type="NCBI Taxonomy" id="45954"/>
    <lineage>
        <taxon>Eukaryota</taxon>
        <taxon>Metazoa</taxon>
        <taxon>Spiralia</taxon>
        <taxon>Lophotrochozoa</taxon>
        <taxon>Mollusca</taxon>
        <taxon>Bivalvia</taxon>
        <taxon>Autobranchia</taxon>
        <taxon>Heteroconchia</taxon>
        <taxon>Euheterodonta</taxon>
        <taxon>Imparidentia</taxon>
        <taxon>Neoheterodontei</taxon>
        <taxon>Myida</taxon>
        <taxon>Dreissenoidea</taxon>
        <taxon>Dreissenidae</taxon>
        <taxon>Dreissena</taxon>
    </lineage>
</organism>
<dbReference type="PRINTS" id="PR01185">
    <property type="entry name" value="INTEGRINA"/>
</dbReference>
<evidence type="ECO:0000256" key="12">
    <source>
        <dbReference type="PROSITE-ProRule" id="PRU00803"/>
    </source>
</evidence>
<dbReference type="AlphaFoldDB" id="A0A9D4HJ06"/>
<evidence type="ECO:0000256" key="7">
    <source>
        <dbReference type="ARBA" id="ARBA00022989"/>
    </source>
</evidence>
<dbReference type="GO" id="GO:0009897">
    <property type="term" value="C:external side of plasma membrane"/>
    <property type="evidence" value="ECO:0007669"/>
    <property type="project" value="TreeGrafter"/>
</dbReference>
<dbReference type="GO" id="GO:0098609">
    <property type="term" value="P:cell-cell adhesion"/>
    <property type="evidence" value="ECO:0007669"/>
    <property type="project" value="TreeGrafter"/>
</dbReference>
<evidence type="ECO:0000256" key="4">
    <source>
        <dbReference type="ARBA" id="ARBA00022729"/>
    </source>
</evidence>
<dbReference type="SUPFAM" id="SSF69318">
    <property type="entry name" value="Integrin alpha N-terminal domain"/>
    <property type="match status" value="1"/>
</dbReference>
<protein>
    <recommendedName>
        <fullName evidence="19">Integrin alpha-2 domain-containing protein</fullName>
    </recommendedName>
</protein>
<keyword evidence="10 13" id="KW-0675">Receptor</keyword>
<feature type="compositionally biased region" description="Polar residues" evidence="14">
    <location>
        <begin position="784"/>
        <end position="810"/>
    </location>
</feature>
<evidence type="ECO:0008006" key="19">
    <source>
        <dbReference type="Google" id="ProtNLM"/>
    </source>
</evidence>
<dbReference type="Gene3D" id="1.20.5.930">
    <property type="entry name" value="Bicelle-embedded integrin alpha(iib) transmembrane segment"/>
    <property type="match status" value="1"/>
</dbReference>
<feature type="domain" description="Integrin alpha first immunoglubulin-like" evidence="15">
    <location>
        <begin position="253"/>
        <end position="366"/>
    </location>
</feature>
<accession>A0A9D4HJ06</accession>
<evidence type="ECO:0000256" key="14">
    <source>
        <dbReference type="SAM" id="MobiDB-lite"/>
    </source>
</evidence>
<dbReference type="Pfam" id="PF20805">
    <property type="entry name" value="Integrin_A_Ig_2"/>
    <property type="match status" value="1"/>
</dbReference>
<dbReference type="Gene3D" id="2.130.10.130">
    <property type="entry name" value="Integrin alpha, N-terminal"/>
    <property type="match status" value="1"/>
</dbReference>
<evidence type="ECO:0000256" key="10">
    <source>
        <dbReference type="ARBA" id="ARBA00023170"/>
    </source>
</evidence>
<dbReference type="GO" id="GO:0007160">
    <property type="term" value="P:cell-matrix adhesion"/>
    <property type="evidence" value="ECO:0007669"/>
    <property type="project" value="TreeGrafter"/>
</dbReference>
<evidence type="ECO:0000256" key="3">
    <source>
        <dbReference type="ARBA" id="ARBA00022692"/>
    </source>
</evidence>
<dbReference type="PANTHER" id="PTHR23220:SF83">
    <property type="entry name" value="INTEGRIN ALPHA-PS3-RELATED"/>
    <property type="match status" value="1"/>
</dbReference>
<evidence type="ECO:0000256" key="5">
    <source>
        <dbReference type="ARBA" id="ARBA00022737"/>
    </source>
</evidence>
<evidence type="ECO:0000256" key="1">
    <source>
        <dbReference type="ARBA" id="ARBA00004479"/>
    </source>
</evidence>
<evidence type="ECO:0000313" key="17">
    <source>
        <dbReference type="EMBL" id="KAH3720452.1"/>
    </source>
</evidence>
<keyword evidence="4" id="KW-0732">Signal</keyword>
<dbReference type="InterPro" id="IPR013519">
    <property type="entry name" value="Int_alpha_beta-p"/>
</dbReference>
<dbReference type="InterPro" id="IPR000413">
    <property type="entry name" value="Integrin_alpha"/>
</dbReference>
<dbReference type="InterPro" id="IPR032695">
    <property type="entry name" value="Integrin_dom_sf"/>
</dbReference>
<evidence type="ECO:0000259" key="16">
    <source>
        <dbReference type="Pfam" id="PF20805"/>
    </source>
</evidence>
<name>A0A9D4HJ06_DREPO</name>
<keyword evidence="6 13" id="KW-0130">Cell adhesion</keyword>
<dbReference type="Pfam" id="PF01839">
    <property type="entry name" value="FG-GAP"/>
    <property type="match status" value="2"/>
</dbReference>
<keyword evidence="5" id="KW-0677">Repeat</keyword>
<feature type="region of interest" description="Disordered" evidence="14">
    <location>
        <begin position="779"/>
        <end position="810"/>
    </location>
</feature>
<dbReference type="InterPro" id="IPR048285">
    <property type="entry name" value="Integrin_alpha_Ig-like_2"/>
</dbReference>
<evidence type="ECO:0000256" key="11">
    <source>
        <dbReference type="ARBA" id="ARBA00023180"/>
    </source>
</evidence>
<dbReference type="GO" id="GO:0033627">
    <property type="term" value="P:cell adhesion mediated by integrin"/>
    <property type="evidence" value="ECO:0007669"/>
    <property type="project" value="TreeGrafter"/>
</dbReference>
<dbReference type="InterPro" id="IPR028994">
    <property type="entry name" value="Integrin_alpha_N"/>
</dbReference>
<feature type="transmembrane region" description="Helical" evidence="13">
    <location>
        <begin position="739"/>
        <end position="763"/>
    </location>
</feature>
<dbReference type="EMBL" id="JAIWYP010000013">
    <property type="protein sequence ID" value="KAH3720452.1"/>
    <property type="molecule type" value="Genomic_DNA"/>
</dbReference>
<evidence type="ECO:0000259" key="15">
    <source>
        <dbReference type="Pfam" id="PF08441"/>
    </source>
</evidence>
<dbReference type="GO" id="GO:0008305">
    <property type="term" value="C:integrin complex"/>
    <property type="evidence" value="ECO:0007669"/>
    <property type="project" value="InterPro"/>
</dbReference>
<gene>
    <name evidence="17" type="ORF">DPMN_063351</name>
</gene>
<feature type="repeat" description="FG-GAP" evidence="12">
    <location>
        <begin position="81"/>
        <end position="143"/>
    </location>
</feature>
<keyword evidence="7 13" id="KW-1133">Transmembrane helix</keyword>
<dbReference type="PANTHER" id="PTHR23220">
    <property type="entry name" value="INTEGRIN ALPHA"/>
    <property type="match status" value="1"/>
</dbReference>
<dbReference type="PROSITE" id="PS51470">
    <property type="entry name" value="FG_GAP"/>
    <property type="match status" value="2"/>
</dbReference>
<keyword evidence="18" id="KW-1185">Reference proteome</keyword>
<comment type="similarity">
    <text evidence="2 13">Belongs to the integrin alpha chain family.</text>
</comment>
<reference evidence="17" key="1">
    <citation type="journal article" date="2019" name="bioRxiv">
        <title>The Genome of the Zebra Mussel, Dreissena polymorpha: A Resource for Invasive Species Research.</title>
        <authorList>
            <person name="McCartney M.A."/>
            <person name="Auch B."/>
            <person name="Kono T."/>
            <person name="Mallez S."/>
            <person name="Zhang Y."/>
            <person name="Obille A."/>
            <person name="Becker A."/>
            <person name="Abrahante J.E."/>
            <person name="Garbe J."/>
            <person name="Badalamenti J.P."/>
            <person name="Herman A."/>
            <person name="Mangelson H."/>
            <person name="Liachko I."/>
            <person name="Sullivan S."/>
            <person name="Sone E.D."/>
            <person name="Koren S."/>
            <person name="Silverstein K.A.T."/>
            <person name="Beckman K.B."/>
            <person name="Gohl D.M."/>
        </authorList>
    </citation>
    <scope>NUCLEOTIDE SEQUENCE</scope>
    <source>
        <strain evidence="17">Duluth1</strain>
        <tissue evidence="17">Whole animal</tissue>
    </source>
</reference>
<keyword evidence="9 13" id="KW-0472">Membrane</keyword>
<evidence type="ECO:0000256" key="13">
    <source>
        <dbReference type="RuleBase" id="RU003762"/>
    </source>
</evidence>
<evidence type="ECO:0000256" key="6">
    <source>
        <dbReference type="ARBA" id="ARBA00022889"/>
    </source>
</evidence>
<dbReference type="Proteomes" id="UP000828390">
    <property type="component" value="Unassembled WGS sequence"/>
</dbReference>
<keyword evidence="11" id="KW-0325">Glycoprotein</keyword>
<keyword evidence="3 13" id="KW-0812">Transmembrane</keyword>
<feature type="repeat" description="FG-GAP" evidence="12">
    <location>
        <begin position="145"/>
        <end position="203"/>
    </location>
</feature>
<evidence type="ECO:0000256" key="2">
    <source>
        <dbReference type="ARBA" id="ARBA00008054"/>
    </source>
</evidence>
<dbReference type="InterPro" id="IPR013517">
    <property type="entry name" value="FG-GAP"/>
</dbReference>
<dbReference type="InterPro" id="IPR013649">
    <property type="entry name" value="Integrin_alpha_Ig-like_1"/>
</dbReference>
<comment type="caution">
    <text evidence="17">The sequence shown here is derived from an EMBL/GenBank/DDBJ whole genome shotgun (WGS) entry which is preliminary data.</text>
</comment>
<dbReference type="GO" id="GO:0007229">
    <property type="term" value="P:integrin-mediated signaling pathway"/>
    <property type="evidence" value="ECO:0007669"/>
    <property type="project" value="UniProtKB-KW"/>
</dbReference>
<feature type="domain" description="Integrin alpha second immunoglobulin-like" evidence="16">
    <location>
        <begin position="401"/>
        <end position="502"/>
    </location>
</feature>
<dbReference type="SMART" id="SM00191">
    <property type="entry name" value="Int_alpha"/>
    <property type="match status" value="3"/>
</dbReference>
<dbReference type="SUPFAM" id="SSF69179">
    <property type="entry name" value="Integrin domains"/>
    <property type="match status" value="3"/>
</dbReference>